<evidence type="ECO:0000256" key="5">
    <source>
        <dbReference type="SAM" id="Phobius"/>
    </source>
</evidence>
<comment type="caution">
    <text evidence="6">The sequence shown here is derived from an EMBL/GenBank/DDBJ whole genome shotgun (WGS) entry which is preliminary data.</text>
</comment>
<evidence type="ECO:0000313" key="6">
    <source>
        <dbReference type="EMBL" id="ETX10638.1"/>
    </source>
</evidence>
<evidence type="ECO:0000256" key="1">
    <source>
        <dbReference type="ARBA" id="ARBA00004141"/>
    </source>
</evidence>
<dbReference type="GO" id="GO:0016020">
    <property type="term" value="C:membrane"/>
    <property type="evidence" value="ECO:0007669"/>
    <property type="project" value="UniProtKB-SubCell"/>
</dbReference>
<dbReference type="Pfam" id="PF13564">
    <property type="entry name" value="DoxX_2"/>
    <property type="match status" value="1"/>
</dbReference>
<dbReference type="EMBL" id="JAMB01000007">
    <property type="protein sequence ID" value="ETX10638.1"/>
    <property type="molecule type" value="Genomic_DNA"/>
</dbReference>
<evidence type="ECO:0000256" key="2">
    <source>
        <dbReference type="ARBA" id="ARBA00022692"/>
    </source>
</evidence>
<feature type="transmembrane region" description="Helical" evidence="5">
    <location>
        <begin position="73"/>
        <end position="92"/>
    </location>
</feature>
<name>X7E635_9GAMM</name>
<feature type="transmembrane region" description="Helical" evidence="5">
    <location>
        <begin position="48"/>
        <end position="67"/>
    </location>
</feature>
<organism evidence="6 7">
    <name type="scientific">Marinomonas ushuaiensis DSM 15871</name>
    <dbReference type="NCBI Taxonomy" id="1122207"/>
    <lineage>
        <taxon>Bacteria</taxon>
        <taxon>Pseudomonadati</taxon>
        <taxon>Pseudomonadota</taxon>
        <taxon>Gammaproteobacteria</taxon>
        <taxon>Oceanospirillales</taxon>
        <taxon>Oceanospirillaceae</taxon>
        <taxon>Marinomonas</taxon>
    </lineage>
</organism>
<evidence type="ECO:0000256" key="3">
    <source>
        <dbReference type="ARBA" id="ARBA00022989"/>
    </source>
</evidence>
<dbReference type="AlphaFoldDB" id="X7E635"/>
<protein>
    <recommendedName>
        <fullName evidence="8">DoxX family protein</fullName>
    </recommendedName>
</protein>
<keyword evidence="2 5" id="KW-0812">Transmembrane</keyword>
<keyword evidence="3 5" id="KW-1133">Transmembrane helix</keyword>
<dbReference type="InterPro" id="IPR032808">
    <property type="entry name" value="DoxX"/>
</dbReference>
<dbReference type="PATRIC" id="fig|1122207.3.peg.1887"/>
<comment type="subcellular location">
    <subcellularLocation>
        <location evidence="1">Membrane</location>
        <topology evidence="1">Multi-pass membrane protein</topology>
    </subcellularLocation>
</comment>
<feature type="transmembrane region" description="Helical" evidence="5">
    <location>
        <begin position="99"/>
        <end position="120"/>
    </location>
</feature>
<proteinExistence type="predicted"/>
<accession>X7E635</accession>
<dbReference type="RefSeq" id="WP_051436192.1">
    <property type="nucleotide sequence ID" value="NZ_JAMB01000007.1"/>
</dbReference>
<feature type="transmembrane region" description="Helical" evidence="5">
    <location>
        <begin position="6"/>
        <end position="27"/>
    </location>
</feature>
<reference evidence="6 7" key="1">
    <citation type="submission" date="2014-01" db="EMBL/GenBank/DDBJ databases">
        <title>Marinomonas ushuaiensis DSM 15871 Genome Sequencing.</title>
        <authorList>
            <person name="Lai Q."/>
            <person name="Shao Z.S."/>
        </authorList>
    </citation>
    <scope>NUCLEOTIDE SEQUENCE [LARGE SCALE GENOMIC DNA]</scope>
    <source>
        <strain evidence="6 7">DSM 15871</strain>
    </source>
</reference>
<keyword evidence="7" id="KW-1185">Reference proteome</keyword>
<dbReference type="OrthoDB" id="5879006at2"/>
<evidence type="ECO:0000256" key="4">
    <source>
        <dbReference type="ARBA" id="ARBA00023136"/>
    </source>
</evidence>
<gene>
    <name evidence="6" type="ORF">MUS1_13725</name>
</gene>
<dbReference type="Proteomes" id="UP000054058">
    <property type="component" value="Unassembled WGS sequence"/>
</dbReference>
<evidence type="ECO:0000313" key="7">
    <source>
        <dbReference type="Proteomes" id="UP000054058"/>
    </source>
</evidence>
<evidence type="ECO:0008006" key="8">
    <source>
        <dbReference type="Google" id="ProtNLM"/>
    </source>
</evidence>
<keyword evidence="4 5" id="KW-0472">Membrane</keyword>
<dbReference type="STRING" id="1122207.MUS1_13725"/>
<sequence>MNTVILVVLILELTLFFMASSCIKIFGWPKTRYNAQLAFFRQFGLNRNMVTVFGAFELFGAITLWLPNYVGVIGVWILCAISATVIYGHIRFGSWKNGLLSMAIFALSGWILYVKCLAIWA</sequence>